<feature type="compositionally biased region" description="Acidic residues" evidence="1">
    <location>
        <begin position="92"/>
        <end position="164"/>
    </location>
</feature>
<organism evidence="2 3">
    <name type="scientific">Talaromyces amestolkiae</name>
    <dbReference type="NCBI Taxonomy" id="1196081"/>
    <lineage>
        <taxon>Eukaryota</taxon>
        <taxon>Fungi</taxon>
        <taxon>Dikarya</taxon>
        <taxon>Ascomycota</taxon>
        <taxon>Pezizomycotina</taxon>
        <taxon>Eurotiomycetes</taxon>
        <taxon>Eurotiomycetidae</taxon>
        <taxon>Eurotiales</taxon>
        <taxon>Trichocomaceae</taxon>
        <taxon>Talaromyces</taxon>
        <taxon>Talaromyces sect. Talaromyces</taxon>
    </lineage>
</organism>
<name>A0A364LAF3_TALAM</name>
<dbReference type="OrthoDB" id="3594103at2759"/>
<dbReference type="EMBL" id="MIKG01000021">
    <property type="protein sequence ID" value="RAO72804.1"/>
    <property type="molecule type" value="Genomic_DNA"/>
</dbReference>
<accession>A0A364LAF3</accession>
<dbReference type="GeneID" id="63798030"/>
<evidence type="ECO:0000313" key="2">
    <source>
        <dbReference type="EMBL" id="RAO72804.1"/>
    </source>
</evidence>
<protein>
    <submittedName>
        <fullName evidence="2">Uncharacterized protein</fullName>
    </submittedName>
</protein>
<keyword evidence="3" id="KW-1185">Reference proteome</keyword>
<sequence>MLKETKDLFLTLPEDEDWFPSYVKEKLQQMLKPTEPGFNLNEFYNCIDQDKNFGVFVLKMAVEILFDHLPLWERISEYDTTTKQEPLAAESTGEEEASAVAETADEEDAPAAETADEEDAPASETADEEDAPAAETADEEDAPAAESVYEEDAPAAESAYEEEAPAAADTADEPGVSQNDEAEYVEYAPTNDESPKSLQVAEARPSEDAAEALHSHMVRAKAADLRLYLNWGGISSKKKGQ</sequence>
<dbReference type="AlphaFoldDB" id="A0A364LAF3"/>
<dbReference type="Proteomes" id="UP000249363">
    <property type="component" value="Unassembled WGS sequence"/>
</dbReference>
<dbReference type="STRING" id="1196081.A0A364LAF3"/>
<feature type="compositionally biased region" description="Basic and acidic residues" evidence="1">
    <location>
        <begin position="204"/>
        <end position="214"/>
    </location>
</feature>
<proteinExistence type="predicted"/>
<evidence type="ECO:0000313" key="3">
    <source>
        <dbReference type="Proteomes" id="UP000249363"/>
    </source>
</evidence>
<reference evidence="2 3" key="1">
    <citation type="journal article" date="2017" name="Biotechnol. Biofuels">
        <title>Differential beta-glucosidase expression as a function of carbon source availability in Talaromyces amestolkiae: a genomic and proteomic approach.</title>
        <authorList>
            <person name="de Eugenio L.I."/>
            <person name="Mendez-Liter J.A."/>
            <person name="Nieto-Dominguez M."/>
            <person name="Alonso L."/>
            <person name="Gil-Munoz J."/>
            <person name="Barriuso J."/>
            <person name="Prieto A."/>
            <person name="Martinez M.J."/>
        </authorList>
    </citation>
    <scope>NUCLEOTIDE SEQUENCE [LARGE SCALE GENOMIC DNA]</scope>
    <source>
        <strain evidence="2 3">CIB</strain>
    </source>
</reference>
<comment type="caution">
    <text evidence="2">The sequence shown here is derived from an EMBL/GenBank/DDBJ whole genome shotgun (WGS) entry which is preliminary data.</text>
</comment>
<gene>
    <name evidence="2" type="ORF">BHQ10_008816</name>
</gene>
<feature type="region of interest" description="Disordered" evidence="1">
    <location>
        <begin position="84"/>
        <end position="214"/>
    </location>
</feature>
<dbReference type="RefSeq" id="XP_040737318.1">
    <property type="nucleotide sequence ID" value="XM_040881663.1"/>
</dbReference>
<evidence type="ECO:0000256" key="1">
    <source>
        <dbReference type="SAM" id="MobiDB-lite"/>
    </source>
</evidence>